<dbReference type="PATRIC" id="fig|1145113.3.peg.571"/>
<name>K2KC38_HELPX</name>
<dbReference type="EMBL" id="AMOT01000004">
    <property type="protein sequence ID" value="EKE85433.1"/>
    <property type="molecule type" value="Genomic_DNA"/>
</dbReference>
<organism evidence="1 2">
    <name type="scientific">Helicobacter pylori R036d</name>
    <dbReference type="NCBI Taxonomy" id="1145113"/>
    <lineage>
        <taxon>Bacteria</taxon>
        <taxon>Pseudomonadati</taxon>
        <taxon>Campylobacterota</taxon>
        <taxon>Epsilonproteobacteria</taxon>
        <taxon>Campylobacterales</taxon>
        <taxon>Helicobacteraceae</taxon>
        <taxon>Helicobacter</taxon>
    </lineage>
</organism>
<evidence type="ECO:0000313" key="1">
    <source>
        <dbReference type="EMBL" id="EKE85433.1"/>
    </source>
</evidence>
<accession>K2KC38</accession>
<proteinExistence type="predicted"/>
<dbReference type="Proteomes" id="UP000006759">
    <property type="component" value="Unassembled WGS sequence"/>
</dbReference>
<reference evidence="1 2" key="1">
    <citation type="submission" date="2012-08" db="EMBL/GenBank/DDBJ databases">
        <title>Comparative Sequence Analysis of H. pylori isolates.</title>
        <authorList>
            <person name="Blanchard T.G."/>
            <person name="Czinn S.J."/>
            <person name="McCracken C.M."/>
            <person name="Abolude K.A."/>
            <person name="Shefchek K.S."/>
            <person name="Maroo A.M."/>
            <person name="Santana-Cruz I.S."/>
            <person name="Tallon L.J."/>
            <person name="Ficke F.W.F."/>
        </authorList>
    </citation>
    <scope>NUCLEOTIDE SEQUENCE [LARGE SCALE GENOMIC DNA]</scope>
    <source>
        <strain evidence="1 2">R036d</strain>
    </source>
</reference>
<dbReference type="AlphaFoldDB" id="K2KC38"/>
<evidence type="ECO:0000313" key="2">
    <source>
        <dbReference type="Proteomes" id="UP000006759"/>
    </source>
</evidence>
<comment type="caution">
    <text evidence="1">The sequence shown here is derived from an EMBL/GenBank/DDBJ whole genome shotgun (WGS) entry which is preliminary data.</text>
</comment>
<gene>
    <name evidence="1" type="ORF">OUI_0587</name>
</gene>
<protein>
    <submittedName>
        <fullName evidence="1">Uncharacterized protein</fullName>
    </submittedName>
</protein>
<sequence length="39" mass="4349">MRVSVTTLLKPSLLRGFLNHVLICPVVGFLNHCIFEALP</sequence>